<proteinExistence type="predicted"/>
<evidence type="ECO:0000256" key="1">
    <source>
        <dbReference type="ARBA" id="ARBA00022679"/>
    </source>
</evidence>
<evidence type="ECO:0000313" key="5">
    <source>
        <dbReference type="Proteomes" id="UP000256779"/>
    </source>
</evidence>
<dbReference type="OrthoDB" id="981508at2"/>
<dbReference type="InterPro" id="IPR027417">
    <property type="entry name" value="P-loop_NTPase"/>
</dbReference>
<dbReference type="EMBL" id="QREG01000014">
    <property type="protein sequence ID" value="RED96628.1"/>
    <property type="molecule type" value="Genomic_DNA"/>
</dbReference>
<dbReference type="AlphaFoldDB" id="A0A3D9L1D4"/>
<gene>
    <name evidence="4" type="ORF">C7460_11486</name>
</gene>
<dbReference type="Gene3D" id="3.40.50.300">
    <property type="entry name" value="P-loop containing nucleotide triphosphate hydrolases"/>
    <property type="match status" value="1"/>
</dbReference>
<dbReference type="Pfam" id="PF00685">
    <property type="entry name" value="Sulfotransfer_1"/>
    <property type="match status" value="1"/>
</dbReference>
<evidence type="ECO:0000313" key="4">
    <source>
        <dbReference type="EMBL" id="RED96628.1"/>
    </source>
</evidence>
<dbReference type="RefSeq" id="WP_115868910.1">
    <property type="nucleotide sequence ID" value="NZ_QREG01000014.1"/>
</dbReference>
<protein>
    <submittedName>
        <fullName evidence="4">Sulfotransferase domain-containing protein</fullName>
    </submittedName>
</protein>
<keyword evidence="1 4" id="KW-0808">Transferase</keyword>
<dbReference type="InterPro" id="IPR037359">
    <property type="entry name" value="NST/OST"/>
</dbReference>
<name>A0A3D9L1D4_MARFU</name>
<reference evidence="4 5" key="1">
    <citation type="submission" date="2018-07" db="EMBL/GenBank/DDBJ databases">
        <title>Genomic Encyclopedia of Type Strains, Phase IV (KMG-IV): sequencing the most valuable type-strain genomes for metagenomic binning, comparative biology and taxonomic classification.</title>
        <authorList>
            <person name="Goeker M."/>
        </authorList>
    </citation>
    <scope>NUCLEOTIDE SEQUENCE [LARGE SCALE GENOMIC DNA]</scope>
    <source>
        <strain evidence="4 5">DSM 4134</strain>
    </source>
</reference>
<dbReference type="SUPFAM" id="SSF52540">
    <property type="entry name" value="P-loop containing nucleoside triphosphate hydrolases"/>
    <property type="match status" value="1"/>
</dbReference>
<dbReference type="PANTHER" id="PTHR10605:SF56">
    <property type="entry name" value="BIFUNCTIONAL HEPARAN SULFATE N-DEACETYLASE_N-SULFOTRANSFERASE"/>
    <property type="match status" value="1"/>
</dbReference>
<keyword evidence="2" id="KW-0325">Glycoprotein</keyword>
<dbReference type="PANTHER" id="PTHR10605">
    <property type="entry name" value="HEPARAN SULFATE SULFOTRANSFERASE"/>
    <property type="match status" value="1"/>
</dbReference>
<keyword evidence="5" id="KW-1185">Reference proteome</keyword>
<comment type="caution">
    <text evidence="4">The sequence shown here is derived from an EMBL/GenBank/DDBJ whole genome shotgun (WGS) entry which is preliminary data.</text>
</comment>
<evidence type="ECO:0000256" key="2">
    <source>
        <dbReference type="ARBA" id="ARBA00023180"/>
    </source>
</evidence>
<dbReference type="GO" id="GO:0008146">
    <property type="term" value="F:sulfotransferase activity"/>
    <property type="evidence" value="ECO:0007669"/>
    <property type="project" value="InterPro"/>
</dbReference>
<feature type="domain" description="Sulfotransferase" evidence="3">
    <location>
        <begin position="12"/>
        <end position="271"/>
    </location>
</feature>
<sequence length="307" mass="36203">MSLEIDPNRIPKHFLIGVPKSGTTSLSIYLREHPNICFSQPKETNFFATHFPDSYRKINTWEKYFQCFGHAKECETLVEGSVSYLHSPEAIKQILEYRPDAKFLVIIRNLIEVAQAHHSQRLRSGDEDIQDFEKAWRLQEQRREGKNIPKNCSMKEELLYHDLAKVGSQITTLLSMVDRSRVRFLFFEDLKSAPRDLYLDTLSFLNIPDDGRKSFTIHNKNRSYKLKSIQAFLHNLPSPIKKITTAIKQAFNINEFAVITWWNSFNQKQVERPPLREEFRNELIDIFREEVEIIESITERNLSHWKC</sequence>
<evidence type="ECO:0000259" key="3">
    <source>
        <dbReference type="Pfam" id="PF00685"/>
    </source>
</evidence>
<accession>A0A3D9L1D4</accession>
<organism evidence="4 5">
    <name type="scientific">Marinoscillum furvescens DSM 4134</name>
    <dbReference type="NCBI Taxonomy" id="1122208"/>
    <lineage>
        <taxon>Bacteria</taxon>
        <taxon>Pseudomonadati</taxon>
        <taxon>Bacteroidota</taxon>
        <taxon>Cytophagia</taxon>
        <taxon>Cytophagales</taxon>
        <taxon>Reichenbachiellaceae</taxon>
        <taxon>Marinoscillum</taxon>
    </lineage>
</organism>
<dbReference type="InterPro" id="IPR000863">
    <property type="entry name" value="Sulfotransferase_dom"/>
</dbReference>
<dbReference type="Proteomes" id="UP000256779">
    <property type="component" value="Unassembled WGS sequence"/>
</dbReference>